<gene>
    <name evidence="2" type="ORF">B6U60_06600</name>
</gene>
<dbReference type="EMBL" id="NBEB01000061">
    <property type="protein sequence ID" value="OQQ83012.1"/>
    <property type="molecule type" value="Genomic_DNA"/>
</dbReference>
<sequence>MSLTKLLVNLKDELENLNNTIEELVIALEQGQSAQSEEPDFELPAKPEIKLEDVRKELAKKASEGHSDEIRKLLKTYGAEKLSDVAPKDYEDLFLEAQGVGQ</sequence>
<evidence type="ECO:0008006" key="4">
    <source>
        <dbReference type="Google" id="ProtNLM"/>
    </source>
</evidence>
<protein>
    <recommendedName>
        <fullName evidence="4">rRNA biogenesis protein rrp5</fullName>
    </recommendedName>
</protein>
<reference evidence="2 3" key="1">
    <citation type="submission" date="2017-03" db="EMBL/GenBank/DDBJ databases">
        <title>Phylogenomics and comparative genomics of Lactobacillus salivarius, a mammalian gut commensal.</title>
        <authorList>
            <person name="Harris H.M."/>
        </authorList>
    </citation>
    <scope>NUCLEOTIDE SEQUENCE [LARGE SCALE GENOMIC DNA]</scope>
    <source>
        <strain evidence="2 3">LMG 14477</strain>
    </source>
</reference>
<comment type="caution">
    <text evidence="2">The sequence shown here is derived from an EMBL/GenBank/DDBJ whole genome shotgun (WGS) entry which is preliminary data.</text>
</comment>
<evidence type="ECO:0000313" key="2">
    <source>
        <dbReference type="EMBL" id="OQQ83012.1"/>
    </source>
</evidence>
<keyword evidence="1" id="KW-0175">Coiled coil</keyword>
<organism evidence="2 3">
    <name type="scientific">Ligilactobacillus salivarius</name>
    <dbReference type="NCBI Taxonomy" id="1624"/>
    <lineage>
        <taxon>Bacteria</taxon>
        <taxon>Bacillati</taxon>
        <taxon>Bacillota</taxon>
        <taxon>Bacilli</taxon>
        <taxon>Lactobacillales</taxon>
        <taxon>Lactobacillaceae</taxon>
        <taxon>Ligilactobacillus</taxon>
    </lineage>
</organism>
<proteinExistence type="predicted"/>
<accession>A0A1V9QYX0</accession>
<dbReference type="RefSeq" id="WP_081530727.1">
    <property type="nucleotide sequence ID" value="NZ_NBEB01000061.1"/>
</dbReference>
<feature type="coiled-coil region" evidence="1">
    <location>
        <begin position="3"/>
        <end position="34"/>
    </location>
</feature>
<evidence type="ECO:0000313" key="3">
    <source>
        <dbReference type="Proteomes" id="UP000192638"/>
    </source>
</evidence>
<evidence type="ECO:0000256" key="1">
    <source>
        <dbReference type="SAM" id="Coils"/>
    </source>
</evidence>
<dbReference type="Proteomes" id="UP000192638">
    <property type="component" value="Unassembled WGS sequence"/>
</dbReference>
<dbReference type="AlphaFoldDB" id="A0A1V9QYX0"/>
<name>A0A1V9QYX0_9LACO</name>